<dbReference type="EC" id="3.4.19.13" evidence="11"/>
<proteinExistence type="inferred from homology"/>
<evidence type="ECO:0000256" key="3">
    <source>
        <dbReference type="ARBA" id="ARBA00009381"/>
    </source>
</evidence>
<dbReference type="PANTHER" id="PTHR43199:SF1">
    <property type="entry name" value="GLUTATHIONE HYDROLASE PROENZYME"/>
    <property type="match status" value="1"/>
</dbReference>
<comment type="caution">
    <text evidence="13">The sequence shown here is derived from an EMBL/GenBank/DDBJ whole genome shotgun (WGS) entry which is preliminary data.</text>
</comment>
<keyword evidence="4 11" id="KW-0808">Transferase</keyword>
<comment type="similarity">
    <text evidence="3 11">Belongs to the gamma-glutamyltransferase family.</text>
</comment>
<evidence type="ECO:0000256" key="10">
    <source>
        <dbReference type="PIRSR" id="PIRSR600101-2"/>
    </source>
</evidence>
<feature type="binding site" evidence="10">
    <location>
        <position position="123"/>
    </location>
    <ligand>
        <name>L-glutamate</name>
        <dbReference type="ChEBI" id="CHEBI:29985"/>
    </ligand>
</feature>
<keyword evidence="14" id="KW-1185">Reference proteome</keyword>
<dbReference type="SUPFAM" id="SSF56235">
    <property type="entry name" value="N-terminal nucleophile aminohydrolases (Ntn hydrolases)"/>
    <property type="match status" value="1"/>
</dbReference>
<keyword evidence="7 11" id="KW-0012">Acyltransferase</keyword>
<feature type="active site" description="Nucleophile" evidence="9">
    <location>
        <position position="399"/>
    </location>
</feature>
<feature type="chain" id="PRO_5018000832" description="Glutathione hydrolase proenzyme" evidence="12">
    <location>
        <begin position="26"/>
        <end position="587"/>
    </location>
</feature>
<comment type="subunit">
    <text evidence="11">This enzyme consists of two polypeptide chains, which are synthesized in precursor form from a single polypeptide.</text>
</comment>
<keyword evidence="12" id="KW-0732">Signal</keyword>
<protein>
    <recommendedName>
        <fullName evidence="11">Glutathione hydrolase proenzyme</fullName>
        <ecNumber evidence="11">2.3.2.2</ecNumber>
        <ecNumber evidence="11">3.4.19.13</ecNumber>
    </recommendedName>
    <component>
        <recommendedName>
            <fullName evidence="11">Glutathione hydrolase large chain</fullName>
        </recommendedName>
    </component>
    <component>
        <recommendedName>
            <fullName evidence="11">Glutathione hydrolase small chain</fullName>
        </recommendedName>
    </component>
</protein>
<reference evidence="13 14" key="1">
    <citation type="submission" date="2018-11" db="EMBL/GenBank/DDBJ databases">
        <title>Genomic Encyclopedia of Type Strains, Phase IV (KMG-IV): sequencing the most valuable type-strain genomes for metagenomic binning, comparative biology and taxonomic classification.</title>
        <authorList>
            <person name="Goeker M."/>
        </authorList>
    </citation>
    <scope>NUCLEOTIDE SEQUENCE [LARGE SCALE GENOMIC DNA]</scope>
    <source>
        <strain evidence="13 14">DSM 27238</strain>
    </source>
</reference>
<feature type="binding site" evidence="10">
    <location>
        <position position="441"/>
    </location>
    <ligand>
        <name>L-glutamate</name>
        <dbReference type="ChEBI" id="CHEBI:29985"/>
    </ligand>
</feature>
<feature type="signal peptide" evidence="12">
    <location>
        <begin position="1"/>
        <end position="25"/>
    </location>
</feature>
<accession>A0A3N4WBX2</accession>
<comment type="catalytic activity">
    <reaction evidence="8 11">
        <text>an N-terminal (5-L-glutamyl)-[peptide] + an alpha-amino acid = 5-L-glutamyl amino acid + an N-terminal L-alpha-aminoacyl-[peptide]</text>
        <dbReference type="Rhea" id="RHEA:23904"/>
        <dbReference type="Rhea" id="RHEA-COMP:9780"/>
        <dbReference type="Rhea" id="RHEA-COMP:9795"/>
        <dbReference type="ChEBI" id="CHEBI:77644"/>
        <dbReference type="ChEBI" id="CHEBI:78597"/>
        <dbReference type="ChEBI" id="CHEBI:78599"/>
        <dbReference type="ChEBI" id="CHEBI:78608"/>
        <dbReference type="EC" id="2.3.2.2"/>
    </reaction>
</comment>
<dbReference type="InterPro" id="IPR043138">
    <property type="entry name" value="GGT_lsub"/>
</dbReference>
<dbReference type="UniPathway" id="UPA00204"/>
<keyword evidence="11" id="KW-0317">Glutathione biosynthesis</keyword>
<evidence type="ECO:0000256" key="8">
    <source>
        <dbReference type="ARBA" id="ARBA00047417"/>
    </source>
</evidence>
<name>A0A3N4WBX2_9PAST</name>
<dbReference type="GO" id="GO:0036374">
    <property type="term" value="F:glutathione hydrolase activity"/>
    <property type="evidence" value="ECO:0007669"/>
    <property type="project" value="UniProtKB-UniRule"/>
</dbReference>
<dbReference type="NCBIfam" id="TIGR00066">
    <property type="entry name" value="g_glut_trans"/>
    <property type="match status" value="1"/>
</dbReference>
<dbReference type="GO" id="GO:0006750">
    <property type="term" value="P:glutathione biosynthetic process"/>
    <property type="evidence" value="ECO:0007669"/>
    <property type="project" value="UniProtKB-KW"/>
</dbReference>
<evidence type="ECO:0000256" key="2">
    <source>
        <dbReference type="ARBA" id="ARBA00001089"/>
    </source>
</evidence>
<evidence type="ECO:0000256" key="6">
    <source>
        <dbReference type="ARBA" id="ARBA00023145"/>
    </source>
</evidence>
<evidence type="ECO:0000256" key="9">
    <source>
        <dbReference type="PIRSR" id="PIRSR600101-1"/>
    </source>
</evidence>
<evidence type="ECO:0000256" key="1">
    <source>
        <dbReference type="ARBA" id="ARBA00001049"/>
    </source>
</evidence>
<feature type="binding site" evidence="10">
    <location>
        <begin position="470"/>
        <end position="471"/>
    </location>
    <ligand>
        <name>L-glutamate</name>
        <dbReference type="ChEBI" id="CHEBI:29985"/>
    </ligand>
</feature>
<keyword evidence="5 11" id="KW-0378">Hydrolase</keyword>
<gene>
    <name evidence="13" type="ORF">EDC46_1425</name>
</gene>
<dbReference type="OrthoDB" id="5297205at2"/>
<evidence type="ECO:0000256" key="12">
    <source>
        <dbReference type="SAM" id="SignalP"/>
    </source>
</evidence>
<evidence type="ECO:0000256" key="7">
    <source>
        <dbReference type="ARBA" id="ARBA00023315"/>
    </source>
</evidence>
<dbReference type="PRINTS" id="PR01210">
    <property type="entry name" value="GGTRANSPTASE"/>
</dbReference>
<comment type="PTM">
    <text evidence="11">Cleaved by autocatalysis into a large and a small subunit.</text>
</comment>
<dbReference type="InterPro" id="IPR000101">
    <property type="entry name" value="GGT_peptidase"/>
</dbReference>
<comment type="catalytic activity">
    <reaction evidence="1 11">
        <text>an S-substituted glutathione + H2O = an S-substituted L-cysteinylglycine + L-glutamate</text>
        <dbReference type="Rhea" id="RHEA:59468"/>
        <dbReference type="ChEBI" id="CHEBI:15377"/>
        <dbReference type="ChEBI" id="CHEBI:29985"/>
        <dbReference type="ChEBI" id="CHEBI:90779"/>
        <dbReference type="ChEBI" id="CHEBI:143103"/>
        <dbReference type="EC" id="3.4.19.13"/>
    </reaction>
</comment>
<dbReference type="AlphaFoldDB" id="A0A3N4WBX2"/>
<feature type="binding site" evidence="10">
    <location>
        <begin position="417"/>
        <end position="419"/>
    </location>
    <ligand>
        <name>L-glutamate</name>
        <dbReference type="ChEBI" id="CHEBI:29985"/>
    </ligand>
</feature>
<dbReference type="GO" id="GO:0103068">
    <property type="term" value="F:leukotriene C4 gamma-glutamyl transferase activity"/>
    <property type="evidence" value="ECO:0007669"/>
    <property type="project" value="UniProtKB-EC"/>
</dbReference>
<dbReference type="PANTHER" id="PTHR43199">
    <property type="entry name" value="GLUTATHIONE HYDROLASE"/>
    <property type="match status" value="1"/>
</dbReference>
<dbReference type="Gene3D" id="1.10.246.130">
    <property type="match status" value="1"/>
</dbReference>
<sequence length="587" mass="63466">MFHRSKKTFLLTLSALLIATNYSVANTSPIQTAATQAAAARYDNSKDIFHPVYAKNGMVASEQELATQIGIDILKQGGNAIDAAVATGFALAVVLPNAGNIGGGGFMVLHDAKSGEDITIDFREMAPIKASRDMYLDEKGNVIDGKSLHTHFAVGVPGTVAGMELALKKFGTLSLAQVLAPSIKLAEEGFIVSDTLAKKLQIEADTLGKWESSKKIFFKNDKPLVVGDRLVQKDLAHSLRLIAENGSKAFYQGEIAQKIVQEMEKHNGLISLDDMKNYQAIERLPITGDYRGYKIVTMPPPSSGGIHLVQIFNMLENYPLKEYGSNSANTIHHLAETMKLAYADRSEYLGDPDFVKIPVKGLTSKAYAKSLIANIDENKARPASEIKPGKPQPYESDQTTHYSVMDKAGNAVGVTYTLNLNFGSGIVAEGTGILLNNEMDDFSAKPGVANAFGLIGGDANAIEGKKRPLSSMTPTIVLKDGKPWLVTGSPGGARIITTVLQSISNIIDHDMNPAESIVTPRVHHQWLPDELRIEEGISPDTLALLKEKGHHIKIKAPMGKVQIIQARDDGFYGYSDPRNPDGKTLGF</sequence>
<dbReference type="InterPro" id="IPR029055">
    <property type="entry name" value="Ntn_hydrolases_N"/>
</dbReference>
<evidence type="ECO:0000256" key="4">
    <source>
        <dbReference type="ARBA" id="ARBA00022679"/>
    </source>
</evidence>
<dbReference type="InterPro" id="IPR051792">
    <property type="entry name" value="GGT_bact"/>
</dbReference>
<evidence type="ECO:0000256" key="11">
    <source>
        <dbReference type="RuleBase" id="RU368036"/>
    </source>
</evidence>
<dbReference type="GO" id="GO:0006751">
    <property type="term" value="P:glutathione catabolic process"/>
    <property type="evidence" value="ECO:0007669"/>
    <property type="project" value="UniProtKB-UniRule"/>
</dbReference>
<dbReference type="RefSeq" id="WP_124211571.1">
    <property type="nucleotide sequence ID" value="NZ_CP016615.1"/>
</dbReference>
<dbReference type="Pfam" id="PF01019">
    <property type="entry name" value="G_glu_transpept"/>
    <property type="match status" value="1"/>
</dbReference>
<evidence type="ECO:0000313" key="14">
    <source>
        <dbReference type="Proteomes" id="UP000281691"/>
    </source>
</evidence>
<organism evidence="13 14">
    <name type="scientific">Vespertiliibacter pulmonis</name>
    <dbReference type="NCBI Taxonomy" id="1443036"/>
    <lineage>
        <taxon>Bacteria</taxon>
        <taxon>Pseudomonadati</taxon>
        <taxon>Pseudomonadota</taxon>
        <taxon>Gammaproteobacteria</taxon>
        <taxon>Pasteurellales</taxon>
        <taxon>Pasteurellaceae</taxon>
        <taxon>Vespertiliibacter</taxon>
    </lineage>
</organism>
<dbReference type="FunFam" id="3.60.20.40:FF:000003">
    <property type="entry name" value="Gamma-glutamyltranspeptidase"/>
    <property type="match status" value="1"/>
</dbReference>
<dbReference type="EMBL" id="RKQP01000004">
    <property type="protein sequence ID" value="RPE82754.1"/>
    <property type="molecule type" value="Genomic_DNA"/>
</dbReference>
<comment type="pathway">
    <text evidence="11">Sulfur metabolism; glutathione metabolism.</text>
</comment>
<dbReference type="Gene3D" id="3.60.20.40">
    <property type="match status" value="1"/>
</dbReference>
<dbReference type="EC" id="2.3.2.2" evidence="11"/>
<feature type="binding site" evidence="10">
    <location>
        <position position="492"/>
    </location>
    <ligand>
        <name>L-glutamate</name>
        <dbReference type="ChEBI" id="CHEBI:29985"/>
    </ligand>
</feature>
<comment type="catalytic activity">
    <reaction evidence="2 11">
        <text>glutathione + H2O = L-cysteinylglycine + L-glutamate</text>
        <dbReference type="Rhea" id="RHEA:28807"/>
        <dbReference type="ChEBI" id="CHEBI:15377"/>
        <dbReference type="ChEBI" id="CHEBI:29985"/>
        <dbReference type="ChEBI" id="CHEBI:57925"/>
        <dbReference type="ChEBI" id="CHEBI:61694"/>
        <dbReference type="EC" id="3.4.19.13"/>
    </reaction>
</comment>
<evidence type="ECO:0000313" key="13">
    <source>
        <dbReference type="EMBL" id="RPE82754.1"/>
    </source>
</evidence>
<dbReference type="InterPro" id="IPR043137">
    <property type="entry name" value="GGT_ssub_C"/>
</dbReference>
<dbReference type="Proteomes" id="UP000281691">
    <property type="component" value="Unassembled WGS sequence"/>
</dbReference>
<keyword evidence="6 11" id="KW-0865">Zymogen</keyword>
<evidence type="ECO:0000256" key="5">
    <source>
        <dbReference type="ARBA" id="ARBA00022801"/>
    </source>
</evidence>